<evidence type="ECO:0000256" key="10">
    <source>
        <dbReference type="ARBA" id="ARBA00022792"/>
    </source>
</evidence>
<keyword evidence="13 18" id="KW-0408">Iron</keyword>
<dbReference type="Pfam" id="PF00033">
    <property type="entry name" value="Cytochrome_B"/>
    <property type="match status" value="1"/>
</dbReference>
<dbReference type="GO" id="GO:0045275">
    <property type="term" value="C:respiratory chain complex III"/>
    <property type="evidence" value="ECO:0007669"/>
    <property type="project" value="InterPro"/>
</dbReference>
<dbReference type="GO" id="GO:0008121">
    <property type="term" value="F:quinol-cytochrome-c reductase activity"/>
    <property type="evidence" value="ECO:0007669"/>
    <property type="project" value="InterPro"/>
</dbReference>
<dbReference type="InterPro" id="IPR005798">
    <property type="entry name" value="Cyt_b/b6_C"/>
</dbReference>
<evidence type="ECO:0000256" key="16">
    <source>
        <dbReference type="ARBA" id="ARBA00023136"/>
    </source>
</evidence>
<keyword evidence="8 19" id="KW-0812">Transmembrane</keyword>
<evidence type="ECO:0000256" key="3">
    <source>
        <dbReference type="ARBA" id="ARBA00011660"/>
    </source>
</evidence>
<dbReference type="Gene3D" id="1.20.810.10">
    <property type="entry name" value="Cytochrome Bc1 Complex, Chain C"/>
    <property type="match status" value="1"/>
</dbReference>
<dbReference type="InterPro" id="IPR048259">
    <property type="entry name" value="Cytochrome_b_N_euk/bac"/>
</dbReference>
<feature type="transmembrane region" description="Helical" evidence="19">
    <location>
        <begin position="110"/>
        <end position="130"/>
    </location>
</feature>
<evidence type="ECO:0000256" key="7">
    <source>
        <dbReference type="ARBA" id="ARBA00022660"/>
    </source>
</evidence>
<evidence type="ECO:0000256" key="4">
    <source>
        <dbReference type="ARBA" id="ARBA00013531"/>
    </source>
</evidence>
<feature type="binding site" evidence="17">
    <location>
        <position position="198"/>
    </location>
    <ligand>
        <name>a ubiquinone</name>
        <dbReference type="ChEBI" id="CHEBI:16389"/>
    </ligand>
</feature>
<sequence>MLAKYKKEPHTPRSKANLPSPSNISLLWNFGSLLGMALIIQMLSGILLAMHYTTGTQNAFQSIVHISRDVNLGWLFQNTHANGASLFFILLYLHIARGLYYGSYLYKKTWMAGIMLLLLTMLTAFAGYILPWGQMSFWAATVITNLISAIPYIGATLVEWVWGGFSVDSPTLNRIFALHFAAPFAIAATAMVHMMLLHESGSSNPTGLNSNTDKVPFHPYFTYKDLLGAIWTIMLLFLITLLFPDLFSEPDNYSTADPMTTPSHIKPEWYFLFAYAILRAIPNKLGGVLALAASILILALFPILHMSNQQSMTFRPITQLLFWTFVSTVFILTWIGGQPADYPLTNIGQIAALLYFTIIFLVFPAITWLENKF</sequence>
<evidence type="ECO:0000259" key="20">
    <source>
        <dbReference type="PROSITE" id="PS51002"/>
    </source>
</evidence>
<evidence type="ECO:0000256" key="5">
    <source>
        <dbReference type="ARBA" id="ARBA00022448"/>
    </source>
</evidence>
<dbReference type="CDD" id="cd00284">
    <property type="entry name" value="Cytochrome_b_N"/>
    <property type="match status" value="1"/>
</dbReference>
<feature type="transmembrane region" description="Helical" evidence="19">
    <location>
        <begin position="226"/>
        <end position="243"/>
    </location>
</feature>
<dbReference type="GO" id="GO:0005743">
    <property type="term" value="C:mitochondrial inner membrane"/>
    <property type="evidence" value="ECO:0007669"/>
    <property type="project" value="UniProtKB-SubCell"/>
</dbReference>
<evidence type="ECO:0000256" key="8">
    <source>
        <dbReference type="ARBA" id="ARBA00022692"/>
    </source>
</evidence>
<geneLocation type="mitochondrion" evidence="22"/>
<evidence type="ECO:0000256" key="17">
    <source>
        <dbReference type="PIRSR" id="PIRSR038885-1"/>
    </source>
</evidence>
<evidence type="ECO:0000256" key="12">
    <source>
        <dbReference type="ARBA" id="ARBA00022989"/>
    </source>
</evidence>
<feature type="binding site" description="axial binding residue" evidence="18">
    <location>
        <position position="179"/>
    </location>
    <ligand>
        <name>heme b</name>
        <dbReference type="ChEBI" id="CHEBI:60344"/>
        <label>b562</label>
    </ligand>
    <ligandPart>
        <name>Fe</name>
        <dbReference type="ChEBI" id="CHEBI:18248"/>
    </ligandPart>
</feature>
<evidence type="ECO:0000256" key="15">
    <source>
        <dbReference type="ARBA" id="ARBA00023128"/>
    </source>
</evidence>
<comment type="function">
    <text evidence="1 19">Component of the ubiquinol-cytochrome c reductase complex (complex III or cytochrome b-c1 complex) that is part of the mitochondrial respiratory chain. The b-c1 complex mediates electron transfer from ubiquinol to cytochrome c. Contributes to the generation of a proton gradient across the mitochondrial membrane that is then used for ATP synthesis.</text>
</comment>
<dbReference type="InterPro" id="IPR016174">
    <property type="entry name" value="Di-haem_cyt_TM"/>
</dbReference>
<dbReference type="InterPro" id="IPR030689">
    <property type="entry name" value="Cytochrome_b"/>
</dbReference>
<comment type="cofactor">
    <cofactor evidence="18">
        <name>heme</name>
        <dbReference type="ChEBI" id="CHEBI:30413"/>
    </cofactor>
    <text evidence="18">Binds 2 heme groups non-covalently.</text>
</comment>
<dbReference type="PIRSF" id="PIRSF038885">
    <property type="entry name" value="COB"/>
    <property type="match status" value="1"/>
</dbReference>
<feature type="transmembrane region" description="Helical" evidence="19">
    <location>
        <begin position="71"/>
        <end position="95"/>
    </location>
</feature>
<dbReference type="GO" id="GO:0006122">
    <property type="term" value="P:mitochondrial electron transport, ubiquinol to cytochrome c"/>
    <property type="evidence" value="ECO:0007669"/>
    <property type="project" value="TreeGrafter"/>
</dbReference>
<comment type="similarity">
    <text evidence="19">Belongs to the cytochrome b family.</text>
</comment>
<dbReference type="InterPro" id="IPR027387">
    <property type="entry name" value="Cytb/b6-like_sf"/>
</dbReference>
<proteinExistence type="inferred from homology"/>
<evidence type="ECO:0000256" key="11">
    <source>
        <dbReference type="ARBA" id="ARBA00022982"/>
    </source>
</evidence>
<accession>A0A6F8CBS2</accession>
<keyword evidence="15 19" id="KW-0496">Mitochondrion</keyword>
<dbReference type="CDD" id="cd00290">
    <property type="entry name" value="cytochrome_b_C"/>
    <property type="match status" value="1"/>
</dbReference>
<name>A0A6F8CBS2_9SAUR</name>
<reference evidence="22" key="2">
    <citation type="journal article" date="2019" name="Mitochondrial DNA Part B Resour">
        <title>The complete mitochondrial genome of the Draco maculatus (Squamata: Agamidae).</title>
        <authorList>
            <person name="Qiu Q.-B."/>
            <person name="Zhu G.-Y."/>
            <person name="Yu X.-L."/>
            <person name="Du Y."/>
        </authorList>
    </citation>
    <scope>NUCLEOTIDE SEQUENCE</scope>
</reference>
<keyword evidence="12 19" id="KW-1133">Transmembrane helix</keyword>
<dbReference type="InterPro" id="IPR048260">
    <property type="entry name" value="Cytochrome_b_C_euk/bac"/>
</dbReference>
<feature type="transmembrane region" description="Helical" evidence="19">
    <location>
        <begin position="285"/>
        <end position="304"/>
    </location>
</feature>
<evidence type="ECO:0000256" key="1">
    <source>
        <dbReference type="ARBA" id="ARBA00002566"/>
    </source>
</evidence>
<dbReference type="PROSITE" id="PS51002">
    <property type="entry name" value="CYTB_NTER"/>
    <property type="match status" value="1"/>
</dbReference>
<organism evidence="22">
    <name type="scientific">Draco maculatus</name>
    <dbReference type="NCBI Taxonomy" id="89026"/>
    <lineage>
        <taxon>Eukaryota</taxon>
        <taxon>Metazoa</taxon>
        <taxon>Chordata</taxon>
        <taxon>Craniata</taxon>
        <taxon>Vertebrata</taxon>
        <taxon>Euteleostomi</taxon>
        <taxon>Lepidosauria</taxon>
        <taxon>Squamata</taxon>
        <taxon>Bifurcata</taxon>
        <taxon>Unidentata</taxon>
        <taxon>Episquamata</taxon>
        <taxon>Toxicofera</taxon>
        <taxon>Iguania</taxon>
        <taxon>Acrodonta</taxon>
        <taxon>Agamidae</taxon>
        <taxon>Draconinae</taxon>
        <taxon>Draco</taxon>
    </lineage>
</organism>
<keyword evidence="9 18" id="KW-0479">Metal-binding</keyword>
<evidence type="ECO:0000256" key="13">
    <source>
        <dbReference type="ARBA" id="ARBA00023004"/>
    </source>
</evidence>
<dbReference type="PROSITE" id="PS51003">
    <property type="entry name" value="CYTB_CTER"/>
    <property type="match status" value="1"/>
</dbReference>
<dbReference type="PANTHER" id="PTHR19271">
    <property type="entry name" value="CYTOCHROME B"/>
    <property type="match status" value="1"/>
</dbReference>
<dbReference type="SUPFAM" id="SSF81648">
    <property type="entry name" value="a domain/subunit of cytochrome bc1 complex (Ubiquinol-cytochrome c reductase)"/>
    <property type="match status" value="1"/>
</dbReference>
<evidence type="ECO:0000256" key="18">
    <source>
        <dbReference type="PIRSR" id="PIRSR038885-2"/>
    </source>
</evidence>
<reference evidence="22" key="1">
    <citation type="submission" date="2016-11" db="EMBL/GenBank/DDBJ databases">
        <authorList>
            <person name="Yu X."/>
            <person name="Lin L."/>
        </authorList>
    </citation>
    <scope>NUCLEOTIDE SEQUENCE</scope>
</reference>
<comment type="subcellular location">
    <subcellularLocation>
        <location evidence="2">Mitochondrion inner membrane</location>
        <topology evidence="2">Multi-pass membrane protein</topology>
    </subcellularLocation>
</comment>
<evidence type="ECO:0000256" key="9">
    <source>
        <dbReference type="ARBA" id="ARBA00022723"/>
    </source>
</evidence>
<feature type="transmembrane region" description="Helical" evidence="19">
    <location>
        <begin position="26"/>
        <end position="50"/>
    </location>
</feature>
<dbReference type="SUPFAM" id="SSF81342">
    <property type="entry name" value="Transmembrane di-heme cytochromes"/>
    <property type="match status" value="1"/>
</dbReference>
<evidence type="ECO:0000259" key="21">
    <source>
        <dbReference type="PROSITE" id="PS51003"/>
    </source>
</evidence>
<feature type="binding site" description="axial binding residue" evidence="18">
    <location>
        <position position="80"/>
    </location>
    <ligand>
        <name>heme b</name>
        <dbReference type="ChEBI" id="CHEBI:60344"/>
        <label>b562</label>
    </ligand>
    <ligandPart>
        <name>Fe</name>
        <dbReference type="ChEBI" id="CHEBI:18248"/>
    </ligandPart>
</feature>
<feature type="domain" description="Cytochrome b/b6 C-terminal region profile" evidence="21">
    <location>
        <begin position="207"/>
        <end position="373"/>
    </location>
</feature>
<dbReference type="InterPro" id="IPR036150">
    <property type="entry name" value="Cyt_b/b6_C_sf"/>
</dbReference>
<feature type="transmembrane region" description="Helical" evidence="19">
    <location>
        <begin position="137"/>
        <end position="155"/>
    </location>
</feature>
<evidence type="ECO:0000256" key="2">
    <source>
        <dbReference type="ARBA" id="ARBA00004448"/>
    </source>
</evidence>
<keyword evidence="7 19" id="KW-0679">Respiratory chain</keyword>
<evidence type="ECO:0000256" key="19">
    <source>
        <dbReference type="RuleBase" id="RU362117"/>
    </source>
</evidence>
<evidence type="ECO:0000313" key="22">
    <source>
        <dbReference type="EMBL" id="ARM56352.1"/>
    </source>
</evidence>
<evidence type="ECO:0000256" key="6">
    <source>
        <dbReference type="ARBA" id="ARBA00022617"/>
    </source>
</evidence>
<gene>
    <name evidence="22" type="primary">CYTB</name>
</gene>
<keyword evidence="16 19" id="KW-0472">Membrane</keyword>
<keyword evidence="6 18" id="KW-0349">Heme</keyword>
<dbReference type="Pfam" id="PF00032">
    <property type="entry name" value="Cytochrom_B_C"/>
    <property type="match status" value="1"/>
</dbReference>
<evidence type="ECO:0000256" key="14">
    <source>
        <dbReference type="ARBA" id="ARBA00023075"/>
    </source>
</evidence>
<feature type="domain" description="Cytochrome b/b6 N-terminal region profile" evidence="20">
    <location>
        <begin position="1"/>
        <end position="206"/>
    </location>
</feature>
<comment type="cofactor">
    <cofactor evidence="19">
        <name>heme b</name>
        <dbReference type="ChEBI" id="CHEBI:60344"/>
    </cofactor>
    <text evidence="19">Binds 2 heme groups non-covalently.</text>
</comment>
<feature type="transmembrane region" description="Helical" evidence="19">
    <location>
        <begin position="175"/>
        <end position="197"/>
    </location>
</feature>
<keyword evidence="10" id="KW-0999">Mitochondrion inner membrane</keyword>
<comment type="subunit">
    <text evidence="3">The cytochrome bc1 complex contains 3 respiratory subunits (MT-CYB, CYC1 and UQCRFS1), 2 core proteins (UQCRC1 and UQCRC2) and probably 6 low-molecular weight proteins.</text>
</comment>
<dbReference type="PANTHER" id="PTHR19271:SF16">
    <property type="entry name" value="CYTOCHROME B"/>
    <property type="match status" value="1"/>
</dbReference>
<dbReference type="GO" id="GO:0046872">
    <property type="term" value="F:metal ion binding"/>
    <property type="evidence" value="ECO:0007669"/>
    <property type="project" value="UniProtKB-UniRule"/>
</dbReference>
<dbReference type="GO" id="GO:0016491">
    <property type="term" value="F:oxidoreductase activity"/>
    <property type="evidence" value="ECO:0007669"/>
    <property type="project" value="UniProtKB-UniRule"/>
</dbReference>
<keyword evidence="11 19" id="KW-0249">Electron transport</keyword>
<dbReference type="AlphaFoldDB" id="A0A6F8CBS2"/>
<dbReference type="InterPro" id="IPR005797">
    <property type="entry name" value="Cyt_b/b6_N"/>
</dbReference>
<feature type="transmembrane region" description="Helical" evidence="19">
    <location>
        <begin position="347"/>
        <end position="369"/>
    </location>
</feature>
<keyword evidence="5 19" id="KW-0813">Transport</keyword>
<dbReference type="EMBL" id="KY073263">
    <property type="protein sequence ID" value="ARM56352.1"/>
    <property type="molecule type" value="Genomic_DNA"/>
</dbReference>
<feature type="binding site" description="axial binding residue" evidence="18">
    <location>
        <position position="94"/>
    </location>
    <ligand>
        <name>heme b</name>
        <dbReference type="ChEBI" id="CHEBI:60344"/>
        <label>b566</label>
    </ligand>
    <ligandPart>
        <name>Fe</name>
        <dbReference type="ChEBI" id="CHEBI:18248"/>
    </ligandPart>
</feature>
<feature type="transmembrane region" description="Helical" evidence="19">
    <location>
        <begin position="316"/>
        <end position="335"/>
    </location>
</feature>
<keyword evidence="14" id="KW-0830">Ubiquinone</keyword>
<protein>
    <recommendedName>
        <fullName evidence="4 19">Cytochrome b</fullName>
    </recommendedName>
</protein>
<feature type="binding site" description="axial binding residue" evidence="18">
    <location>
        <position position="193"/>
    </location>
    <ligand>
        <name>heme b</name>
        <dbReference type="ChEBI" id="CHEBI:60344"/>
        <label>b566</label>
    </ligand>
    <ligandPart>
        <name>Fe</name>
        <dbReference type="ChEBI" id="CHEBI:18248"/>
    </ligandPart>
</feature>